<keyword evidence="2" id="KW-1185">Reference proteome</keyword>
<dbReference type="PROSITE" id="PS51257">
    <property type="entry name" value="PROKAR_LIPOPROTEIN"/>
    <property type="match status" value="1"/>
</dbReference>
<dbReference type="HOGENOM" id="CLU_3140802_0_0_12"/>
<name>G8QV76_SPHPG</name>
<reference evidence="1 2" key="1">
    <citation type="submission" date="2011-11" db="EMBL/GenBank/DDBJ databases">
        <title>Complete sequence of Spirochaeta sp. grapes.</title>
        <authorList>
            <consortium name="US DOE Joint Genome Institute"/>
            <person name="Lucas S."/>
            <person name="Han J."/>
            <person name="Lapidus A."/>
            <person name="Cheng J.-F."/>
            <person name="Goodwin L."/>
            <person name="Pitluck S."/>
            <person name="Peters L."/>
            <person name="Ovchinnikova G."/>
            <person name="Munk A.C."/>
            <person name="Detter J.C."/>
            <person name="Han C."/>
            <person name="Tapia R."/>
            <person name="Land M."/>
            <person name="Hauser L."/>
            <person name="Kyrpides N."/>
            <person name="Ivanova N."/>
            <person name="Pagani I."/>
            <person name="Ritalahtilisa K."/>
            <person name="Loeffler F."/>
            <person name="Woyke T."/>
        </authorList>
    </citation>
    <scope>NUCLEOTIDE SEQUENCE [LARGE SCALE GENOMIC DNA]</scope>
    <source>
        <strain evidence="2">ATCC BAA-1885 / DSM 22778 / Grapes</strain>
    </source>
</reference>
<sequence>MTQKVGQAPKGELISFLCFFGGCALKSSTCKLDLYTVAWASVLVSLVFG</sequence>
<protein>
    <submittedName>
        <fullName evidence="1">Uncharacterized protein</fullName>
    </submittedName>
</protein>
<dbReference type="EMBL" id="CP003155">
    <property type="protein sequence ID" value="AEV30391.1"/>
    <property type="molecule type" value="Genomic_DNA"/>
</dbReference>
<proteinExistence type="predicted"/>
<evidence type="ECO:0000313" key="1">
    <source>
        <dbReference type="EMBL" id="AEV30391.1"/>
    </source>
</evidence>
<accession>G8QV76</accession>
<gene>
    <name evidence="1" type="ordered locus">SpiGrapes_2631</name>
</gene>
<evidence type="ECO:0000313" key="2">
    <source>
        <dbReference type="Proteomes" id="UP000005632"/>
    </source>
</evidence>
<organism evidence="1 2">
    <name type="scientific">Sphaerochaeta pleomorpha (strain ATCC BAA-1885 / DSM 22778 / Grapes)</name>
    <dbReference type="NCBI Taxonomy" id="158190"/>
    <lineage>
        <taxon>Bacteria</taxon>
        <taxon>Pseudomonadati</taxon>
        <taxon>Spirochaetota</taxon>
        <taxon>Spirochaetia</taxon>
        <taxon>Spirochaetales</taxon>
        <taxon>Sphaerochaetaceae</taxon>
        <taxon>Sphaerochaeta</taxon>
    </lineage>
</organism>
<dbReference type="Proteomes" id="UP000005632">
    <property type="component" value="Chromosome"/>
</dbReference>
<dbReference type="KEGG" id="sgp:SpiGrapes_2631"/>
<dbReference type="AlphaFoldDB" id="G8QV76"/>